<dbReference type="EMBL" id="QGGR01000017">
    <property type="protein sequence ID" value="PWK41223.1"/>
    <property type="molecule type" value="Genomic_DNA"/>
</dbReference>
<feature type="compositionally biased region" description="Pro residues" evidence="1">
    <location>
        <begin position="146"/>
        <end position="161"/>
    </location>
</feature>
<dbReference type="Proteomes" id="UP000245697">
    <property type="component" value="Unassembled WGS sequence"/>
</dbReference>
<sequence>MPPSTRPSRATATPETSASRCRARYRRLRALPVRSCPVPAEWVLEQRSHPRHGRRARPAPASATPDRWIWFRRFRECAATARSESVRWRPAASPATAHPRSGPLPAHPARLQWAHPARTARRLGPPHSPVRSPKDSPRRPAAVRPPTIPGPPPARHPPPRLPVARPGLVRPVSVQSVQVRPVSTGLVSVRAVPTRPVPTRNAGIPPAPMLCVPTPSAMARSRRRAAVVLEQRCRFPVPVPVPGSWFRAATDRTAHSRTRPALHCSSPRGHLRRPSQERPPHHRTRRQPRMPASRNQPRPHLRDDSRSRHPPDLRVPAKTRAPCRVRRRRKTVRASARLPARPHPDRNAPTCRSSRQATPSPR</sequence>
<evidence type="ECO:0000256" key="1">
    <source>
        <dbReference type="SAM" id="MobiDB-lite"/>
    </source>
</evidence>
<feature type="region of interest" description="Disordered" evidence="1">
    <location>
        <begin position="82"/>
        <end position="108"/>
    </location>
</feature>
<feature type="compositionally biased region" description="Basic residues" evidence="1">
    <location>
        <begin position="321"/>
        <end position="332"/>
    </location>
</feature>
<feature type="region of interest" description="Disordered" evidence="1">
    <location>
        <begin position="120"/>
        <end position="166"/>
    </location>
</feature>
<protein>
    <submittedName>
        <fullName evidence="2">Uncharacterized protein</fullName>
    </submittedName>
</protein>
<dbReference type="AlphaFoldDB" id="A0A316F7F4"/>
<organism evidence="2 3">
    <name type="scientific">Actinoplanes xinjiangensis</name>
    <dbReference type="NCBI Taxonomy" id="512350"/>
    <lineage>
        <taxon>Bacteria</taxon>
        <taxon>Bacillati</taxon>
        <taxon>Actinomycetota</taxon>
        <taxon>Actinomycetes</taxon>
        <taxon>Micromonosporales</taxon>
        <taxon>Micromonosporaceae</taxon>
        <taxon>Actinoplanes</taxon>
    </lineage>
</organism>
<feature type="region of interest" description="Disordered" evidence="1">
    <location>
        <begin position="251"/>
        <end position="362"/>
    </location>
</feature>
<feature type="compositionally biased region" description="Basic and acidic residues" evidence="1">
    <location>
        <begin position="300"/>
        <end position="312"/>
    </location>
</feature>
<evidence type="ECO:0000313" key="3">
    <source>
        <dbReference type="Proteomes" id="UP000245697"/>
    </source>
</evidence>
<comment type="caution">
    <text evidence="2">The sequence shown here is derived from an EMBL/GenBank/DDBJ whole genome shotgun (WGS) entry which is preliminary data.</text>
</comment>
<evidence type="ECO:0000313" key="2">
    <source>
        <dbReference type="EMBL" id="PWK41223.1"/>
    </source>
</evidence>
<gene>
    <name evidence="2" type="ORF">BC793_11790</name>
</gene>
<feature type="region of interest" description="Disordered" evidence="1">
    <location>
        <begin position="1"/>
        <end position="21"/>
    </location>
</feature>
<accession>A0A316F7F4</accession>
<feature type="compositionally biased region" description="Polar residues" evidence="1">
    <location>
        <begin position="1"/>
        <end position="16"/>
    </location>
</feature>
<reference evidence="2 3" key="1">
    <citation type="submission" date="2018-05" db="EMBL/GenBank/DDBJ databases">
        <title>Genomic Encyclopedia of Archaeal and Bacterial Type Strains, Phase II (KMG-II): from individual species to whole genera.</title>
        <authorList>
            <person name="Goeker M."/>
        </authorList>
    </citation>
    <scope>NUCLEOTIDE SEQUENCE [LARGE SCALE GENOMIC DNA]</scope>
    <source>
        <strain evidence="2 3">DSM 45184</strain>
    </source>
</reference>
<keyword evidence="3" id="KW-1185">Reference proteome</keyword>
<name>A0A316F7F4_9ACTN</name>
<proteinExistence type="predicted"/>
<feature type="compositionally biased region" description="Polar residues" evidence="1">
    <location>
        <begin position="350"/>
        <end position="362"/>
    </location>
</feature>